<dbReference type="Pfam" id="PF00076">
    <property type="entry name" value="RRM_1"/>
    <property type="match status" value="1"/>
</dbReference>
<evidence type="ECO:0000256" key="2">
    <source>
        <dbReference type="PROSITE-ProRule" id="PRU00176"/>
    </source>
</evidence>
<dbReference type="InterPro" id="IPR012677">
    <property type="entry name" value="Nucleotide-bd_a/b_plait_sf"/>
</dbReference>
<evidence type="ECO:0000256" key="1">
    <source>
        <dbReference type="ARBA" id="ARBA00022884"/>
    </source>
</evidence>
<dbReference type="CDD" id="cd12383">
    <property type="entry name" value="RRM_RBM42"/>
    <property type="match status" value="1"/>
</dbReference>
<evidence type="ECO:0000256" key="3">
    <source>
        <dbReference type="SAM" id="MobiDB-lite"/>
    </source>
</evidence>
<gene>
    <name evidence="6" type="primary">LOC103721862</name>
</gene>
<dbReference type="PANTHER" id="PTHR47640:SF11">
    <property type="entry name" value="RNA-BINDING PROTEIN 42"/>
    <property type="match status" value="1"/>
</dbReference>
<reference evidence="5" key="1">
    <citation type="journal article" date="2019" name="Nat. Commun.">
        <title>Genome-wide association mapping of date palm fruit traits.</title>
        <authorList>
            <person name="Hazzouri K.M."/>
            <person name="Gros-Balthazard M."/>
            <person name="Flowers J.M."/>
            <person name="Copetti D."/>
            <person name="Lemansour A."/>
            <person name="Lebrun M."/>
            <person name="Masmoudi K."/>
            <person name="Ferrand S."/>
            <person name="Dhar M.I."/>
            <person name="Fresquez Z.A."/>
            <person name="Rosas U."/>
            <person name="Zhang J."/>
            <person name="Talag J."/>
            <person name="Lee S."/>
            <person name="Kudrna D."/>
            <person name="Powell R.F."/>
            <person name="Leitch I.J."/>
            <person name="Krueger R.R."/>
            <person name="Wing R.A."/>
            <person name="Amiri K.M.A."/>
            <person name="Purugganan M.D."/>
        </authorList>
    </citation>
    <scope>NUCLEOTIDE SEQUENCE [LARGE SCALE GENOMIC DNA]</scope>
    <source>
        <strain evidence="5">cv. Khalas</strain>
    </source>
</reference>
<dbReference type="SMART" id="SM00360">
    <property type="entry name" value="RRM"/>
    <property type="match status" value="1"/>
</dbReference>
<dbReference type="GO" id="GO:0003729">
    <property type="term" value="F:mRNA binding"/>
    <property type="evidence" value="ECO:0007669"/>
    <property type="project" value="InterPro"/>
</dbReference>
<dbReference type="PROSITE" id="PS50102">
    <property type="entry name" value="RRM"/>
    <property type="match status" value="1"/>
</dbReference>
<protein>
    <submittedName>
        <fullName evidence="6">RNA-binding protein 42</fullName>
    </submittedName>
</protein>
<dbReference type="InterPro" id="IPR034215">
    <property type="entry name" value="RBM42_RRM"/>
</dbReference>
<keyword evidence="1 2" id="KW-0694">RNA-binding</keyword>
<dbReference type="GeneID" id="103721862"/>
<feature type="compositionally biased region" description="Basic residues" evidence="3">
    <location>
        <begin position="303"/>
        <end position="319"/>
    </location>
</feature>
<feature type="compositionally biased region" description="Basic and acidic residues" evidence="3">
    <location>
        <begin position="288"/>
        <end position="302"/>
    </location>
</feature>
<dbReference type="Proteomes" id="UP000228380">
    <property type="component" value="Chromosome 17"/>
</dbReference>
<dbReference type="SUPFAM" id="SSF54928">
    <property type="entry name" value="RNA-binding domain, RBD"/>
    <property type="match status" value="1"/>
</dbReference>
<keyword evidence="5" id="KW-1185">Reference proteome</keyword>
<dbReference type="Gene3D" id="3.30.70.330">
    <property type="match status" value="1"/>
</dbReference>
<evidence type="ECO:0000313" key="6">
    <source>
        <dbReference type="RefSeq" id="XP_038970941.1"/>
    </source>
</evidence>
<dbReference type="AlphaFoldDB" id="A0A8B8ZA47"/>
<evidence type="ECO:0000259" key="4">
    <source>
        <dbReference type="PROSITE" id="PS50102"/>
    </source>
</evidence>
<dbReference type="RefSeq" id="XP_038970941.1">
    <property type="nucleotide sequence ID" value="XM_039115013.1"/>
</dbReference>
<sequence>MYAWCNVSSALLARRFPPLKQKGLVSLSESAIQKPFPLAAPNPRYLTLLQSPNPYRFRNPGTQIHQGFLLLKFGVPSIMSTESASTSNSNPSASSQYAYPASSYFPLPFHPPQIPPPVNMSPVTVSFPPAYPAAAPVVSGVYSLPQYQQAQQLFQRDAQTITPEALESVKAALASSEVEHKAETKKRAIPRKAAGQSWEDPTLAEWPENDFRLFCGDLGNEVNDDVLSKAFSRFPSFNMARVVRDKRSGKTRGYGFVSFANPSDLAAALKEMNGKYVGNRPIKLRKSNWKERTDAEALERQKNHIQKKPKLPKKSILHK</sequence>
<organism evidence="5 6">
    <name type="scientific">Phoenix dactylifera</name>
    <name type="common">Date palm</name>
    <dbReference type="NCBI Taxonomy" id="42345"/>
    <lineage>
        <taxon>Eukaryota</taxon>
        <taxon>Viridiplantae</taxon>
        <taxon>Streptophyta</taxon>
        <taxon>Embryophyta</taxon>
        <taxon>Tracheophyta</taxon>
        <taxon>Spermatophyta</taxon>
        <taxon>Magnoliopsida</taxon>
        <taxon>Liliopsida</taxon>
        <taxon>Arecaceae</taxon>
        <taxon>Coryphoideae</taxon>
        <taxon>Phoeniceae</taxon>
        <taxon>Phoenix</taxon>
    </lineage>
</organism>
<accession>A0A8B8ZA47</accession>
<dbReference type="FunFam" id="3.30.70.330:FF:000309">
    <property type="entry name" value="RNA-binding protein 42"/>
    <property type="match status" value="1"/>
</dbReference>
<reference evidence="6" key="2">
    <citation type="submission" date="2025-08" db="UniProtKB">
        <authorList>
            <consortium name="RefSeq"/>
        </authorList>
    </citation>
    <scope>IDENTIFICATION</scope>
    <source>
        <tissue evidence="6">Young leaves</tissue>
    </source>
</reference>
<feature type="domain" description="RRM" evidence="4">
    <location>
        <begin position="211"/>
        <end position="289"/>
    </location>
</feature>
<dbReference type="KEGG" id="pda:103721862"/>
<evidence type="ECO:0000313" key="5">
    <source>
        <dbReference type="Proteomes" id="UP000228380"/>
    </source>
</evidence>
<dbReference type="InterPro" id="IPR050825">
    <property type="entry name" value="RBM42_RBP45_47-like"/>
</dbReference>
<proteinExistence type="predicted"/>
<dbReference type="InterPro" id="IPR035979">
    <property type="entry name" value="RBD_domain_sf"/>
</dbReference>
<feature type="region of interest" description="Disordered" evidence="3">
    <location>
        <begin position="288"/>
        <end position="319"/>
    </location>
</feature>
<dbReference type="OrthoDB" id="1749473at2759"/>
<dbReference type="PANTHER" id="PTHR47640">
    <property type="entry name" value="TRNA SELENOCYSTEINE 1-ASSOCIATED PROTEIN 1-RELATED-RELATED"/>
    <property type="match status" value="1"/>
</dbReference>
<dbReference type="InterPro" id="IPR000504">
    <property type="entry name" value="RRM_dom"/>
</dbReference>
<name>A0A8B8ZA47_PHODC</name>